<proteinExistence type="predicted"/>
<organism evidence="3 4">
    <name type="scientific">Solanum tuberosum</name>
    <name type="common">Potato</name>
    <dbReference type="NCBI Taxonomy" id="4113"/>
    <lineage>
        <taxon>Eukaryota</taxon>
        <taxon>Viridiplantae</taxon>
        <taxon>Streptophyta</taxon>
        <taxon>Embryophyta</taxon>
        <taxon>Tracheophyta</taxon>
        <taxon>Spermatophyta</taxon>
        <taxon>Magnoliopsida</taxon>
        <taxon>eudicotyledons</taxon>
        <taxon>Gunneridae</taxon>
        <taxon>Pentapetalae</taxon>
        <taxon>asterids</taxon>
        <taxon>lamiids</taxon>
        <taxon>Solanales</taxon>
        <taxon>Solanaceae</taxon>
        <taxon>Solanoideae</taxon>
        <taxon>Solaneae</taxon>
        <taxon>Solanum</taxon>
    </lineage>
</organism>
<dbReference type="SUPFAM" id="SSF57756">
    <property type="entry name" value="Retrovirus zinc finger-like domains"/>
    <property type="match status" value="1"/>
</dbReference>
<evidence type="ECO:0000313" key="4">
    <source>
        <dbReference type="Proteomes" id="UP000826656"/>
    </source>
</evidence>
<protein>
    <recommendedName>
        <fullName evidence="2">CCHC-type domain-containing protein</fullName>
    </recommendedName>
</protein>
<sequence length="223" mass="25687">MRYDKSKIECYNCHKIGHYSWECRSNVQETVNLVDNNRDEDESTLLLKLKEDTNDCSSWYLDNGASNHMCGHKDKFVEIKKTVKGNVSFGDTSKIQIEGIGTILISCKDGGHKLINNIYYVPKLKSNILSLGQLLEKGYDIHMKNMHLWLRDSSNNLITKVHMAKNKFFPLDLKTINAKCLKANVQDDSWCWHMRFGHLNFEALKSMEDKNMVDGILSINLPN</sequence>
<evidence type="ECO:0000313" key="3">
    <source>
        <dbReference type="EMBL" id="KAH0773056.1"/>
    </source>
</evidence>
<dbReference type="Proteomes" id="UP000826656">
    <property type="component" value="Unassembled WGS sequence"/>
</dbReference>
<keyword evidence="4" id="KW-1185">Reference proteome</keyword>
<feature type="domain" description="CCHC-type" evidence="2">
    <location>
        <begin position="10"/>
        <end position="25"/>
    </location>
</feature>
<dbReference type="Pfam" id="PF13976">
    <property type="entry name" value="gag_pre-integrs"/>
    <property type="match status" value="1"/>
</dbReference>
<evidence type="ECO:0000259" key="2">
    <source>
        <dbReference type="PROSITE" id="PS50158"/>
    </source>
</evidence>
<comment type="caution">
    <text evidence="3">The sequence shown here is derived from an EMBL/GenBank/DDBJ whole genome shotgun (WGS) entry which is preliminary data.</text>
</comment>
<dbReference type="InterPro" id="IPR025724">
    <property type="entry name" value="GAG-pre-integrase_dom"/>
</dbReference>
<dbReference type="SMART" id="SM00343">
    <property type="entry name" value="ZnF_C2HC"/>
    <property type="match status" value="1"/>
</dbReference>
<dbReference type="InterPro" id="IPR036875">
    <property type="entry name" value="Znf_CCHC_sf"/>
</dbReference>
<dbReference type="Pfam" id="PF22936">
    <property type="entry name" value="Pol_BBD"/>
    <property type="match status" value="1"/>
</dbReference>
<keyword evidence="1" id="KW-0479">Metal-binding</keyword>
<dbReference type="EMBL" id="JAIVGD010000005">
    <property type="protein sequence ID" value="KAH0773056.1"/>
    <property type="molecule type" value="Genomic_DNA"/>
</dbReference>
<gene>
    <name evidence="3" type="ORF">KY290_010193</name>
</gene>
<keyword evidence="1" id="KW-0862">Zinc</keyword>
<keyword evidence="1" id="KW-0863">Zinc-finger</keyword>
<accession>A0ABQ7VYC6</accession>
<name>A0ABQ7VYC6_SOLTU</name>
<reference evidence="3 4" key="1">
    <citation type="journal article" date="2021" name="bioRxiv">
        <title>Chromosome-scale and haplotype-resolved genome assembly of a tetraploid potato cultivar.</title>
        <authorList>
            <person name="Sun H."/>
            <person name="Jiao W.-B."/>
            <person name="Krause K."/>
            <person name="Campoy J.A."/>
            <person name="Goel M."/>
            <person name="Folz-Donahue K."/>
            <person name="Kukat C."/>
            <person name="Huettel B."/>
            <person name="Schneeberger K."/>
        </authorList>
    </citation>
    <scope>NUCLEOTIDE SEQUENCE [LARGE SCALE GENOMIC DNA]</scope>
    <source>
        <strain evidence="3">SolTubOtavaFocal</strain>
        <tissue evidence="3">Leaves</tissue>
    </source>
</reference>
<dbReference type="InterPro" id="IPR054722">
    <property type="entry name" value="PolX-like_BBD"/>
</dbReference>
<dbReference type="InterPro" id="IPR001878">
    <property type="entry name" value="Znf_CCHC"/>
</dbReference>
<dbReference type="PROSITE" id="PS50158">
    <property type="entry name" value="ZF_CCHC"/>
    <property type="match status" value="1"/>
</dbReference>
<evidence type="ECO:0000256" key="1">
    <source>
        <dbReference type="PROSITE-ProRule" id="PRU00047"/>
    </source>
</evidence>